<evidence type="ECO:0000256" key="8">
    <source>
        <dbReference type="ARBA" id="ARBA00022927"/>
    </source>
</evidence>
<keyword evidence="5" id="KW-1003">Cell membrane</keyword>
<comment type="caution">
    <text evidence="11">The sequence shown here is derived from an EMBL/GenBank/DDBJ whole genome shotgun (WGS) entry which is preliminary data.</text>
</comment>
<evidence type="ECO:0000256" key="9">
    <source>
        <dbReference type="ARBA" id="ARBA00023136"/>
    </source>
</evidence>
<dbReference type="InterPro" id="IPR022792">
    <property type="entry name" value="T2SS_protein-GspN"/>
</dbReference>
<evidence type="ECO:0000313" key="12">
    <source>
        <dbReference type="Proteomes" id="UP001596457"/>
    </source>
</evidence>
<evidence type="ECO:0000256" key="7">
    <source>
        <dbReference type="ARBA" id="ARBA00022692"/>
    </source>
</evidence>
<evidence type="ECO:0000256" key="4">
    <source>
        <dbReference type="ARBA" id="ARBA00022448"/>
    </source>
</evidence>
<accession>A0ABW2SD45</accession>
<dbReference type="InterPro" id="IPR000540">
    <property type="entry name" value="Flag_MotA_CS"/>
</dbReference>
<dbReference type="PROSITE" id="PS01307">
    <property type="entry name" value="MOTA"/>
    <property type="match status" value="1"/>
</dbReference>
<evidence type="ECO:0000256" key="6">
    <source>
        <dbReference type="ARBA" id="ARBA00022519"/>
    </source>
</evidence>
<proteinExistence type="inferred from homology"/>
<dbReference type="RefSeq" id="WP_382201029.1">
    <property type="nucleotide sequence ID" value="NZ_JBHTBZ010000032.1"/>
</dbReference>
<keyword evidence="7" id="KW-0812">Transmembrane</keyword>
<gene>
    <name evidence="11" type="primary">gspN</name>
    <name evidence="11" type="ORF">ACFQU0_11965</name>
</gene>
<evidence type="ECO:0000256" key="10">
    <source>
        <dbReference type="ARBA" id="ARBA00030772"/>
    </source>
</evidence>
<keyword evidence="12" id="KW-1185">Reference proteome</keyword>
<keyword evidence="9" id="KW-0472">Membrane</keyword>
<sequence length="269" mass="28289">MRASRAPAAPAAPWRVAMVATLLGGLLSLLLFAPARWLGWALGTASGGRIELTQPQGTLWQGQANLLLTGGPGSRDMAALPDGVRWRLSPTWAAGPALRLNLQLPCCAPGGLQATLRPLGGGFELALSPQQSRWPTALLAGLGTPWNTLQLQGHLRLDSPGLKARWVQGRLQLDGRLQVDALDLSSRLSTLAPLGSYRLTLTAPAGQDPQLDLATLTGALHLSGTGQWVGGRLRFNGEAQASEAHEAALSNLLNIVGRRSGRRSLIALG</sequence>
<name>A0ABW2SD45_9BURK</name>
<keyword evidence="8" id="KW-0653">Protein transport</keyword>
<evidence type="ECO:0000256" key="5">
    <source>
        <dbReference type="ARBA" id="ARBA00022475"/>
    </source>
</evidence>
<evidence type="ECO:0000313" key="11">
    <source>
        <dbReference type="EMBL" id="MFC7461139.1"/>
    </source>
</evidence>
<reference evidence="12" key="1">
    <citation type="journal article" date="2019" name="Int. J. Syst. Evol. Microbiol.">
        <title>The Global Catalogue of Microorganisms (GCM) 10K type strain sequencing project: providing services to taxonomists for standard genome sequencing and annotation.</title>
        <authorList>
            <consortium name="The Broad Institute Genomics Platform"/>
            <consortium name="The Broad Institute Genome Sequencing Center for Infectious Disease"/>
            <person name="Wu L."/>
            <person name="Ma J."/>
        </authorList>
    </citation>
    <scope>NUCLEOTIDE SEQUENCE [LARGE SCALE GENOMIC DNA]</scope>
    <source>
        <strain evidence="12">CCUG 53903</strain>
    </source>
</reference>
<evidence type="ECO:0000256" key="3">
    <source>
        <dbReference type="ARBA" id="ARBA00021563"/>
    </source>
</evidence>
<evidence type="ECO:0000256" key="1">
    <source>
        <dbReference type="ARBA" id="ARBA00004533"/>
    </source>
</evidence>
<protein>
    <recommendedName>
        <fullName evidence="3">Type II secretion system protein N</fullName>
    </recommendedName>
    <alternativeName>
        <fullName evidence="10">General secretion pathway protein N</fullName>
    </alternativeName>
</protein>
<keyword evidence="4" id="KW-0813">Transport</keyword>
<evidence type="ECO:0000256" key="2">
    <source>
        <dbReference type="ARBA" id="ARBA00007208"/>
    </source>
</evidence>
<keyword evidence="6" id="KW-0997">Cell inner membrane</keyword>
<comment type="subcellular location">
    <subcellularLocation>
        <location evidence="1">Cell inner membrane</location>
    </subcellularLocation>
</comment>
<organism evidence="11 12">
    <name type="scientific">Hydrogenophaga defluvii</name>
    <dbReference type="NCBI Taxonomy" id="249410"/>
    <lineage>
        <taxon>Bacteria</taxon>
        <taxon>Pseudomonadati</taxon>
        <taxon>Pseudomonadota</taxon>
        <taxon>Betaproteobacteria</taxon>
        <taxon>Burkholderiales</taxon>
        <taxon>Comamonadaceae</taxon>
        <taxon>Hydrogenophaga</taxon>
    </lineage>
</organism>
<dbReference type="EMBL" id="JBHTBZ010000032">
    <property type="protein sequence ID" value="MFC7461139.1"/>
    <property type="molecule type" value="Genomic_DNA"/>
</dbReference>
<dbReference type="Proteomes" id="UP001596457">
    <property type="component" value="Unassembled WGS sequence"/>
</dbReference>
<dbReference type="Pfam" id="PF01203">
    <property type="entry name" value="T2SSN"/>
    <property type="match status" value="1"/>
</dbReference>
<comment type="similarity">
    <text evidence="2">Belongs to the GSP N family.</text>
</comment>